<evidence type="ECO:0000259" key="6">
    <source>
        <dbReference type="PROSITE" id="PS50089"/>
    </source>
</evidence>
<gene>
    <name evidence="7" type="ORF">NEMVEDRAFT_v1g208956</name>
</gene>
<evidence type="ECO:0000313" key="8">
    <source>
        <dbReference type="Proteomes" id="UP000001593"/>
    </source>
</evidence>
<keyword evidence="3" id="KW-0862">Zinc</keyword>
<dbReference type="InterPro" id="IPR017907">
    <property type="entry name" value="Znf_RING_CS"/>
</dbReference>
<dbReference type="InParanoid" id="A7S9R7"/>
<dbReference type="InterPro" id="IPR013083">
    <property type="entry name" value="Znf_RING/FYVE/PHD"/>
</dbReference>
<dbReference type="InterPro" id="IPR047153">
    <property type="entry name" value="TRIM45/56/19-like"/>
</dbReference>
<dbReference type="eggNOG" id="KOG2177">
    <property type="taxonomic scope" value="Eukaryota"/>
</dbReference>
<evidence type="ECO:0000256" key="3">
    <source>
        <dbReference type="ARBA" id="ARBA00022833"/>
    </source>
</evidence>
<evidence type="ECO:0000256" key="2">
    <source>
        <dbReference type="ARBA" id="ARBA00022771"/>
    </source>
</evidence>
<dbReference type="PROSITE" id="PS50089">
    <property type="entry name" value="ZF_RING_2"/>
    <property type="match status" value="1"/>
</dbReference>
<dbReference type="HOGENOM" id="CLU_1706363_0_0_1"/>
<dbReference type="Gene3D" id="3.30.40.10">
    <property type="entry name" value="Zinc/RING finger domain, C3HC4 (zinc finger)"/>
    <property type="match status" value="1"/>
</dbReference>
<dbReference type="Pfam" id="PF13445">
    <property type="entry name" value="zf-RING_UBOX"/>
    <property type="match status" value="1"/>
</dbReference>
<dbReference type="PANTHER" id="PTHR25462">
    <property type="entry name" value="BONUS, ISOFORM C-RELATED"/>
    <property type="match status" value="1"/>
</dbReference>
<dbReference type="OrthoDB" id="5959490at2759"/>
<sequence length="154" mass="17595">MAQTYPNKTTSLERHALKISKKTNTKGYERKARPSQATPPIIKSKTLRVSKQSSLKKLQRALNDELRCSVCYEVFSDPRTLTACLHSFCKECLHKMLSKRSKYIHCPLCRKKTAVPRRGVKGLPLNSVIRRLVDVHSSEGMTSARHRKRHPGIK</sequence>
<dbReference type="Proteomes" id="UP000001593">
    <property type="component" value="Unassembled WGS sequence"/>
</dbReference>
<dbReference type="PANTHER" id="PTHR25462:SF300">
    <property type="entry name" value="RING-TYPE DOMAIN-CONTAINING PROTEIN"/>
    <property type="match status" value="1"/>
</dbReference>
<evidence type="ECO:0000256" key="4">
    <source>
        <dbReference type="PROSITE-ProRule" id="PRU00175"/>
    </source>
</evidence>
<evidence type="ECO:0000313" key="7">
    <source>
        <dbReference type="EMBL" id="EDO39528.1"/>
    </source>
</evidence>
<feature type="compositionally biased region" description="Polar residues" evidence="5">
    <location>
        <begin position="1"/>
        <end position="10"/>
    </location>
</feature>
<dbReference type="InterPro" id="IPR027370">
    <property type="entry name" value="Znf-RING_euk"/>
</dbReference>
<proteinExistence type="predicted"/>
<dbReference type="SUPFAM" id="SSF57850">
    <property type="entry name" value="RING/U-box"/>
    <property type="match status" value="1"/>
</dbReference>
<keyword evidence="2 4" id="KW-0863">Zinc-finger</keyword>
<name>A7S9R7_NEMVE</name>
<protein>
    <recommendedName>
        <fullName evidence="6">RING-type domain-containing protein</fullName>
    </recommendedName>
</protein>
<dbReference type="PROSITE" id="PS00518">
    <property type="entry name" value="ZF_RING_1"/>
    <property type="match status" value="1"/>
</dbReference>
<dbReference type="SMART" id="SM00184">
    <property type="entry name" value="RING"/>
    <property type="match status" value="1"/>
</dbReference>
<dbReference type="AlphaFoldDB" id="A7S9R7"/>
<accession>A7S9R7</accession>
<dbReference type="KEGG" id="nve:5511199"/>
<dbReference type="GO" id="GO:0008270">
    <property type="term" value="F:zinc ion binding"/>
    <property type="evidence" value="ECO:0007669"/>
    <property type="project" value="UniProtKB-KW"/>
</dbReference>
<reference evidence="7 8" key="1">
    <citation type="journal article" date="2007" name="Science">
        <title>Sea anemone genome reveals ancestral eumetazoan gene repertoire and genomic organization.</title>
        <authorList>
            <person name="Putnam N.H."/>
            <person name="Srivastava M."/>
            <person name="Hellsten U."/>
            <person name="Dirks B."/>
            <person name="Chapman J."/>
            <person name="Salamov A."/>
            <person name="Terry A."/>
            <person name="Shapiro H."/>
            <person name="Lindquist E."/>
            <person name="Kapitonov V.V."/>
            <person name="Jurka J."/>
            <person name="Genikhovich G."/>
            <person name="Grigoriev I.V."/>
            <person name="Lucas S.M."/>
            <person name="Steele R.E."/>
            <person name="Finnerty J.R."/>
            <person name="Technau U."/>
            <person name="Martindale M.Q."/>
            <person name="Rokhsar D.S."/>
        </authorList>
    </citation>
    <scope>NUCLEOTIDE SEQUENCE [LARGE SCALE GENOMIC DNA]</scope>
    <source>
        <strain evidence="8">CH2 X CH6</strain>
    </source>
</reference>
<keyword evidence="1" id="KW-0479">Metal-binding</keyword>
<dbReference type="InterPro" id="IPR001841">
    <property type="entry name" value="Znf_RING"/>
</dbReference>
<organism evidence="7 8">
    <name type="scientific">Nematostella vectensis</name>
    <name type="common">Starlet sea anemone</name>
    <dbReference type="NCBI Taxonomy" id="45351"/>
    <lineage>
        <taxon>Eukaryota</taxon>
        <taxon>Metazoa</taxon>
        <taxon>Cnidaria</taxon>
        <taxon>Anthozoa</taxon>
        <taxon>Hexacorallia</taxon>
        <taxon>Actiniaria</taxon>
        <taxon>Edwardsiidae</taxon>
        <taxon>Nematostella</taxon>
    </lineage>
</organism>
<evidence type="ECO:0000256" key="1">
    <source>
        <dbReference type="ARBA" id="ARBA00022723"/>
    </source>
</evidence>
<feature type="domain" description="RING-type" evidence="6">
    <location>
        <begin position="68"/>
        <end position="110"/>
    </location>
</feature>
<evidence type="ECO:0000256" key="5">
    <source>
        <dbReference type="SAM" id="MobiDB-lite"/>
    </source>
</evidence>
<feature type="region of interest" description="Disordered" evidence="5">
    <location>
        <begin position="1"/>
        <end position="39"/>
    </location>
</feature>
<dbReference type="EMBL" id="DS469605">
    <property type="protein sequence ID" value="EDO39528.1"/>
    <property type="molecule type" value="Genomic_DNA"/>
</dbReference>
<dbReference type="PhylomeDB" id="A7S9R7"/>
<keyword evidence="8" id="KW-1185">Reference proteome</keyword>